<accession>A0A177IEB4</accession>
<feature type="transmembrane region" description="Helical" evidence="1">
    <location>
        <begin position="12"/>
        <end position="32"/>
    </location>
</feature>
<keyword evidence="3" id="KW-1185">Reference proteome</keyword>
<dbReference type="Proteomes" id="UP000076947">
    <property type="component" value="Unassembled WGS sequence"/>
</dbReference>
<reference evidence="3" key="1">
    <citation type="submission" date="2016-02" db="EMBL/GenBank/DDBJ databases">
        <authorList>
            <person name="Kaur G."/>
            <person name="Nair G.R."/>
            <person name="Mayilraj S."/>
        </authorList>
    </citation>
    <scope>NUCLEOTIDE SEQUENCE [LARGE SCALE GENOMIC DNA]</scope>
    <source>
        <strain evidence="3">GA-15</strain>
    </source>
</reference>
<comment type="caution">
    <text evidence="2">The sequence shown here is derived from an EMBL/GenBank/DDBJ whole genome shotgun (WGS) entry which is preliminary data.</text>
</comment>
<dbReference type="OrthoDB" id="4424949at2"/>
<evidence type="ECO:0000313" key="2">
    <source>
        <dbReference type="EMBL" id="OAH26611.1"/>
    </source>
</evidence>
<evidence type="ECO:0000313" key="3">
    <source>
        <dbReference type="Proteomes" id="UP000076947"/>
    </source>
</evidence>
<keyword evidence="1" id="KW-0812">Transmembrane</keyword>
<keyword evidence="1" id="KW-0472">Membrane</keyword>
<dbReference type="STRING" id="1705.CA21670_01150"/>
<keyword evidence="1" id="KW-1133">Transmembrane helix</keyword>
<evidence type="ECO:0000256" key="1">
    <source>
        <dbReference type="SAM" id="Phobius"/>
    </source>
</evidence>
<organism evidence="2 3">
    <name type="scientific">Corynebacterium stationis</name>
    <dbReference type="NCBI Taxonomy" id="1705"/>
    <lineage>
        <taxon>Bacteria</taxon>
        <taxon>Bacillati</taxon>
        <taxon>Actinomycetota</taxon>
        <taxon>Actinomycetes</taxon>
        <taxon>Mycobacteriales</taxon>
        <taxon>Corynebacteriaceae</taxon>
        <taxon>Corynebacterium</taxon>
    </lineage>
</organism>
<evidence type="ECO:0008006" key="4">
    <source>
        <dbReference type="Google" id="ProtNLM"/>
    </source>
</evidence>
<dbReference type="RefSeq" id="WP_066840087.1">
    <property type="nucleotide sequence ID" value="NZ_CAMNZH010000057.1"/>
</dbReference>
<gene>
    <name evidence="2" type="ORF">AYJ05_04000</name>
</gene>
<sequence length="269" mass="28594">MAKTKSAGSTAWKIIVGILVVLLIIVLLAEFGMRWFTAKQVKEQFHASAQADGIEVSEEPEVSFGSSPLIFGLAKGEISQLNLHTPSTLQINGDVITGQPESTIDMEGMTISDDPVARHMIATTVIPEDYLLVTFQDSIANESGVDMLRNVVVTDITANGESGVLDFELGSGLATISLRPSAANGQIQLEATDSTLFGMSLPEQATQSISEGLSKGMQEQFTGDLTIEDVTIIDGAVSIRVSGDNVNFKEMNSQMSQTVDAVEEPAPAS</sequence>
<proteinExistence type="predicted"/>
<dbReference type="Pfam" id="PF11209">
    <property type="entry name" value="LmeA"/>
    <property type="match status" value="1"/>
</dbReference>
<name>A0A177IEB4_9CORY</name>
<dbReference type="EMBL" id="LSTQ01000023">
    <property type="protein sequence ID" value="OAH26611.1"/>
    <property type="molecule type" value="Genomic_DNA"/>
</dbReference>
<protein>
    <recommendedName>
        <fullName evidence="4">DUF2993 domain-containing protein</fullName>
    </recommendedName>
</protein>
<dbReference type="AlphaFoldDB" id="A0A177IEB4"/>
<dbReference type="InterPro" id="IPR021373">
    <property type="entry name" value="DUF2993"/>
</dbReference>